<accession>A0A0J6XKF6</accession>
<proteinExistence type="predicted"/>
<evidence type="ECO:0000313" key="2">
    <source>
        <dbReference type="Proteomes" id="UP000035932"/>
    </source>
</evidence>
<gene>
    <name evidence="1" type="ORF">ACS04_18230</name>
</gene>
<reference evidence="1 2" key="1">
    <citation type="submission" date="2015-06" db="EMBL/GenBank/DDBJ databases">
        <title>Recapitulation of the evolution of biosynthetic gene clusters reveals hidden chemical diversity on bacterial genomes.</title>
        <authorList>
            <person name="Cruz-Morales P."/>
            <person name="Martinez-Guerrero C."/>
            <person name="Morales-Escalante M.A."/>
            <person name="Yanez-Guerra L.A."/>
            <person name="Kopp J.F."/>
            <person name="Feldmann J."/>
            <person name="Ramos-Aboites H.E."/>
            <person name="Barona-Gomez F."/>
        </authorList>
    </citation>
    <scope>NUCLEOTIDE SEQUENCE [LARGE SCALE GENOMIC DNA]</scope>
    <source>
        <strain evidence="1 2">ATCC 31245</strain>
    </source>
</reference>
<dbReference type="PATRIC" id="fig|66430.4.peg.6365"/>
<dbReference type="EMBL" id="LFML01000068">
    <property type="protein sequence ID" value="KMO96560.1"/>
    <property type="molecule type" value="Genomic_DNA"/>
</dbReference>
<evidence type="ECO:0000313" key="1">
    <source>
        <dbReference type="EMBL" id="KMO96560.1"/>
    </source>
</evidence>
<dbReference type="Proteomes" id="UP000035932">
    <property type="component" value="Unassembled WGS sequence"/>
</dbReference>
<name>A0A0J6XKF6_9ACTN</name>
<protein>
    <submittedName>
        <fullName evidence="1">Uncharacterized protein</fullName>
    </submittedName>
</protein>
<dbReference type="OrthoDB" id="3405904at2"/>
<comment type="caution">
    <text evidence="1">The sequence shown here is derived from an EMBL/GenBank/DDBJ whole genome shotgun (WGS) entry which is preliminary data.</text>
</comment>
<dbReference type="AlphaFoldDB" id="A0A0J6XKF6"/>
<dbReference type="RefSeq" id="WP_048477684.1">
    <property type="nucleotide sequence ID" value="NZ_JBIRUD010000005.1"/>
</dbReference>
<dbReference type="STRING" id="66430.ACS04_18230"/>
<organism evidence="1 2">
    <name type="scientific">Streptomyces roseus</name>
    <dbReference type="NCBI Taxonomy" id="66430"/>
    <lineage>
        <taxon>Bacteria</taxon>
        <taxon>Bacillati</taxon>
        <taxon>Actinomycetota</taxon>
        <taxon>Actinomycetes</taxon>
        <taxon>Kitasatosporales</taxon>
        <taxon>Streptomycetaceae</taxon>
        <taxon>Streptomyces</taxon>
    </lineage>
</organism>
<sequence length="109" mass="12315">MAAYRYLNWGDASHYDRTRDLPCVLCGRPTPLRSHTAEPVHKVCAEDWNAGNPDQPRRYTLPAKDKPQYDVGTWRFHNDGLNTATPRRTAVTELRPPGPEDGPLDLFAA</sequence>
<keyword evidence="2" id="KW-1185">Reference proteome</keyword>